<dbReference type="SMART" id="SM00382">
    <property type="entry name" value="AAA"/>
    <property type="match status" value="2"/>
</dbReference>
<evidence type="ECO:0000256" key="8">
    <source>
        <dbReference type="SAM" id="Phobius"/>
    </source>
</evidence>
<gene>
    <name evidence="11" type="ORF">DGYR_LOCUS1828</name>
</gene>
<evidence type="ECO:0000259" key="9">
    <source>
        <dbReference type="PROSITE" id="PS50893"/>
    </source>
</evidence>
<protein>
    <submittedName>
        <fullName evidence="11">DgyrCDS1959</fullName>
    </submittedName>
</protein>
<dbReference type="InterPro" id="IPR017871">
    <property type="entry name" value="ABC_transporter-like_CS"/>
</dbReference>
<dbReference type="SUPFAM" id="SSF52540">
    <property type="entry name" value="P-loop containing nucleoside triphosphate hydrolases"/>
    <property type="match status" value="2"/>
</dbReference>
<keyword evidence="6 8" id="KW-1133">Transmembrane helix</keyword>
<dbReference type="GO" id="GO:0140359">
    <property type="term" value="F:ABC-type transporter activity"/>
    <property type="evidence" value="ECO:0007669"/>
    <property type="project" value="InterPro"/>
</dbReference>
<evidence type="ECO:0000256" key="5">
    <source>
        <dbReference type="ARBA" id="ARBA00022840"/>
    </source>
</evidence>
<feature type="transmembrane region" description="Helical" evidence="8">
    <location>
        <begin position="108"/>
        <end position="132"/>
    </location>
</feature>
<dbReference type="PROSITE" id="PS50893">
    <property type="entry name" value="ABC_TRANSPORTER_2"/>
    <property type="match status" value="2"/>
</dbReference>
<dbReference type="PANTHER" id="PTHR24223:SF461">
    <property type="entry name" value="ATP-BINDING CASSETTE SUB-FAMILY C MEMBER SUR"/>
    <property type="match status" value="1"/>
</dbReference>
<dbReference type="InterPro" id="IPR027417">
    <property type="entry name" value="P-loop_NTPase"/>
</dbReference>
<feature type="transmembrane region" description="Helical" evidence="8">
    <location>
        <begin position="12"/>
        <end position="44"/>
    </location>
</feature>
<feature type="transmembrane region" description="Helical" evidence="8">
    <location>
        <begin position="144"/>
        <end position="166"/>
    </location>
</feature>
<keyword evidence="5" id="KW-0067">ATP-binding</keyword>
<name>A0A7I8VAL8_9ANNE</name>
<dbReference type="FunFam" id="1.20.1560.10:FF:000010">
    <property type="entry name" value="Multidrug resistance-associated ABC transporter"/>
    <property type="match status" value="1"/>
</dbReference>
<evidence type="ECO:0000256" key="7">
    <source>
        <dbReference type="ARBA" id="ARBA00023136"/>
    </source>
</evidence>
<comment type="subcellular location">
    <subcellularLocation>
        <location evidence="1">Membrane</location>
        <topology evidence="1">Multi-pass membrane protein</topology>
    </subcellularLocation>
</comment>
<feature type="transmembrane region" description="Helical" evidence="8">
    <location>
        <begin position="686"/>
        <end position="707"/>
    </location>
</feature>
<dbReference type="InterPro" id="IPR036640">
    <property type="entry name" value="ABC1_TM_sf"/>
</dbReference>
<feature type="transmembrane region" description="Helical" evidence="8">
    <location>
        <begin position="778"/>
        <end position="797"/>
    </location>
</feature>
<dbReference type="InterPro" id="IPR050173">
    <property type="entry name" value="ABC_transporter_C-like"/>
</dbReference>
<dbReference type="FunFam" id="3.40.50.300:FF:000997">
    <property type="entry name" value="Multidrug resistance-associated protein 1"/>
    <property type="match status" value="1"/>
</dbReference>
<evidence type="ECO:0000313" key="12">
    <source>
        <dbReference type="Proteomes" id="UP000549394"/>
    </source>
</evidence>
<feature type="domain" description="ABC transporter" evidence="9">
    <location>
        <begin position="203"/>
        <end position="436"/>
    </location>
</feature>
<dbReference type="CDD" id="cd03244">
    <property type="entry name" value="ABCC_MRP_domain2"/>
    <property type="match status" value="1"/>
</dbReference>
<dbReference type="InterPro" id="IPR011527">
    <property type="entry name" value="ABC1_TM_dom"/>
</dbReference>
<feature type="transmembrane region" description="Helical" evidence="8">
    <location>
        <begin position="589"/>
        <end position="610"/>
    </location>
</feature>
<evidence type="ECO:0000256" key="2">
    <source>
        <dbReference type="ARBA" id="ARBA00022448"/>
    </source>
</evidence>
<reference evidence="11 12" key="1">
    <citation type="submission" date="2020-08" db="EMBL/GenBank/DDBJ databases">
        <authorList>
            <person name="Hejnol A."/>
        </authorList>
    </citation>
    <scope>NUCLEOTIDE SEQUENCE [LARGE SCALE GENOMIC DNA]</scope>
</reference>
<dbReference type="Pfam" id="PF00005">
    <property type="entry name" value="ABC_tran"/>
    <property type="match status" value="2"/>
</dbReference>
<dbReference type="InterPro" id="IPR003439">
    <property type="entry name" value="ABC_transporter-like_ATP-bd"/>
</dbReference>
<keyword evidence="12" id="KW-1185">Reference proteome</keyword>
<dbReference type="CDD" id="cd03250">
    <property type="entry name" value="ABCC_MRP_domain1"/>
    <property type="match status" value="1"/>
</dbReference>
<feature type="domain" description="ABC transmembrane type-1" evidence="10">
    <location>
        <begin position="1"/>
        <end position="168"/>
    </location>
</feature>
<dbReference type="GO" id="GO:0005524">
    <property type="term" value="F:ATP binding"/>
    <property type="evidence" value="ECO:0007669"/>
    <property type="project" value="UniProtKB-KW"/>
</dbReference>
<dbReference type="GO" id="GO:0016020">
    <property type="term" value="C:membrane"/>
    <property type="evidence" value="ECO:0007669"/>
    <property type="project" value="UniProtKB-SubCell"/>
</dbReference>
<dbReference type="CDD" id="cd18602">
    <property type="entry name" value="ABC_6TM_SUR1_D2_like"/>
    <property type="match status" value="1"/>
</dbReference>
<dbReference type="EMBL" id="CAJFCJ010000002">
    <property type="protein sequence ID" value="CAD5112740.1"/>
    <property type="molecule type" value="Genomic_DNA"/>
</dbReference>
<proteinExistence type="predicted"/>
<evidence type="ECO:0000256" key="6">
    <source>
        <dbReference type="ARBA" id="ARBA00022989"/>
    </source>
</evidence>
<evidence type="ECO:0000259" key="10">
    <source>
        <dbReference type="PROSITE" id="PS50929"/>
    </source>
</evidence>
<dbReference type="OrthoDB" id="6500128at2759"/>
<sequence length="1103" mass="122685">MGNFLWTIPFQVITAIFLLYCQLGVSAIIGAIALILILPLQVALASLLSRFQKRAMEFTDKRIKQCNELLQSIKLLKLYAWELVFRDRVEKTRNLELKMILKAACLRALSIVVTECIPIIAIMTTFLIYRWIEGKTLTANKVFSGVALFNILLIPLLVVSLAVNALSHARVSCRRMNTFLEMNEVESVFIPLTKADRELNTLLEISNGNFSWKHSTDKSEDQEIILSSINLTIKKGSLTVIAGPVGSGKSSLLAALLGEMNICSGSVKRCCDSKLAFGSQRAWLLNATLKDNILFGSSLIEEKYERVIAAAALKQDIAALPGGDNTEIGERGINLSGGQKQRISIARTLYADTDIVLLDDPMSALDVHVGRHIFEEAICSYLINELKRTVVLVTHQVQYLPKADNIIAMEGGKIVAQGTYGDICDNYPHLVKSWEETEMIKYMDPKKVKSLNSSEIDLNRGINLFSSNLTRSSSIVSLPLSRISLDNFEDIPSVVPQTKQNESDKGEETGKLIDSEEIETGSVSWRVYKKFILAASIRFSVSTLLAYFIRQSLRVGSDFWLAHWSQSSTELRQRNTTEAEIISHQSHMMLIYVLICCCFVIFSVVSSLLTEYTCIRGSKRLHSTMLHRLIDAPMRFFDITPIGRIVNRFTGDVMILDERLAQVLDELFYCSFFSLGGVIVNAISSYYFIVAAIPLVAIYLLVQRFYIPSCRDLQRLNSVSKSPVLSHFGETLGGLSTIRAHSRQSAFSKKNNEVVDKNNNAFFNLQATILWMGIRLDFVGSLTVFASIVCVLSSGLSGVASEGVVGLSIAYSLMISFSLNWMMKSVSETEMNFNAVERISHYINIKNESFNANEDVDKDWPSDGVVNIENLSLRYDENLDNVINNLSLSIKGGEKVGICGRTGSGKSSLMLGLFRLIDISGGNIKIDKKDISDIPLRNLRSHLSIIPQDPVLFAGTVRFNVDPVELYSDETIWKALDIAQLVPIIKNKAGLLDSPVAEGGENFSAGQRQLFCLARALLRNSKILIMDEATASVDMTTDKIVQRVVNQHFKDKTILTIAHRVSSILNYDTIVVLQNGNIVEAGPPSELKSKMDGIFSRMIHDNL</sequence>
<dbReference type="SUPFAM" id="SSF90123">
    <property type="entry name" value="ABC transporter transmembrane region"/>
    <property type="match status" value="2"/>
</dbReference>
<dbReference type="PROSITE" id="PS00211">
    <property type="entry name" value="ABC_TRANSPORTER_1"/>
    <property type="match status" value="2"/>
</dbReference>
<evidence type="ECO:0000256" key="3">
    <source>
        <dbReference type="ARBA" id="ARBA00022692"/>
    </source>
</evidence>
<organism evidence="11 12">
    <name type="scientific">Dimorphilus gyrociliatus</name>
    <dbReference type="NCBI Taxonomy" id="2664684"/>
    <lineage>
        <taxon>Eukaryota</taxon>
        <taxon>Metazoa</taxon>
        <taxon>Spiralia</taxon>
        <taxon>Lophotrochozoa</taxon>
        <taxon>Annelida</taxon>
        <taxon>Polychaeta</taxon>
        <taxon>Polychaeta incertae sedis</taxon>
        <taxon>Dinophilidae</taxon>
        <taxon>Dimorphilus</taxon>
    </lineage>
</organism>
<dbReference type="AlphaFoldDB" id="A0A7I8VAL8"/>
<dbReference type="FunFam" id="3.40.50.300:FF:000838">
    <property type="entry name" value="ABC multidrug transporter (Eurofung)"/>
    <property type="match status" value="1"/>
</dbReference>
<dbReference type="Pfam" id="PF00664">
    <property type="entry name" value="ABC_membrane"/>
    <property type="match status" value="2"/>
</dbReference>
<evidence type="ECO:0000313" key="11">
    <source>
        <dbReference type="EMBL" id="CAD5112740.1"/>
    </source>
</evidence>
<keyword evidence="4" id="KW-0547">Nucleotide-binding</keyword>
<dbReference type="Gene3D" id="1.20.1560.10">
    <property type="entry name" value="ABC transporter type 1, transmembrane domain"/>
    <property type="match status" value="2"/>
</dbReference>
<keyword evidence="3 8" id="KW-0812">Transmembrane</keyword>
<dbReference type="PROSITE" id="PS50929">
    <property type="entry name" value="ABC_TM1F"/>
    <property type="match status" value="2"/>
</dbReference>
<dbReference type="InterPro" id="IPR003593">
    <property type="entry name" value="AAA+_ATPase"/>
</dbReference>
<feature type="domain" description="ABC transmembrane type-1" evidence="10">
    <location>
        <begin position="544"/>
        <end position="831"/>
    </location>
</feature>
<comment type="caution">
    <text evidence="11">The sequence shown here is derived from an EMBL/GenBank/DDBJ whole genome shotgun (WGS) entry which is preliminary data.</text>
</comment>
<feature type="transmembrane region" description="Helical" evidence="8">
    <location>
        <begin position="803"/>
        <end position="823"/>
    </location>
</feature>
<evidence type="ECO:0000256" key="1">
    <source>
        <dbReference type="ARBA" id="ARBA00004141"/>
    </source>
</evidence>
<dbReference type="Gene3D" id="3.40.50.300">
    <property type="entry name" value="P-loop containing nucleotide triphosphate hydrolases"/>
    <property type="match status" value="2"/>
</dbReference>
<dbReference type="Proteomes" id="UP000549394">
    <property type="component" value="Unassembled WGS sequence"/>
</dbReference>
<feature type="domain" description="ABC transporter" evidence="9">
    <location>
        <begin position="866"/>
        <end position="1100"/>
    </location>
</feature>
<accession>A0A7I8VAL8</accession>
<keyword evidence="7 8" id="KW-0472">Membrane</keyword>
<evidence type="ECO:0000256" key="4">
    <source>
        <dbReference type="ARBA" id="ARBA00022741"/>
    </source>
</evidence>
<keyword evidence="2" id="KW-0813">Transport</keyword>
<dbReference type="GO" id="GO:0016887">
    <property type="term" value="F:ATP hydrolysis activity"/>
    <property type="evidence" value="ECO:0007669"/>
    <property type="project" value="InterPro"/>
</dbReference>
<dbReference type="PANTHER" id="PTHR24223">
    <property type="entry name" value="ATP-BINDING CASSETTE SUB-FAMILY C"/>
    <property type="match status" value="1"/>
</dbReference>